<keyword evidence="2" id="KW-0004">4Fe-4S</keyword>
<dbReference type="PANTHER" id="PTHR13932:SF5">
    <property type="entry name" value="RADICAL S-ADENOSYL METHIONINE DOMAIN-CONTAINING PROTEIN 1, MITOCHONDRIAL"/>
    <property type="match status" value="1"/>
</dbReference>
<evidence type="ECO:0000256" key="1">
    <source>
        <dbReference type="ARBA" id="ARBA00006100"/>
    </source>
</evidence>
<reference evidence="5" key="1">
    <citation type="submission" date="2016-11" db="EMBL/GenBank/DDBJ databases">
        <authorList>
            <person name="Varghese N."/>
            <person name="Submissions S."/>
        </authorList>
    </citation>
    <scope>NUCLEOTIDE SEQUENCE [LARGE SCALE GENOMIC DNA]</scope>
    <source>
        <strain evidence="5">ACAM 48</strain>
    </source>
</reference>
<sequence length="415" mass="47169">MKSPVQKKGVYELMKEIKILSEKLLYGIADNSSPSGRLGGAAGLYIHIPFCKQACHYCDFHFSTSLKKKGKLVEMLCRELLLRKDELNSPEIQTIYFGGGTPSLLEADELQQIFETIYANYKIAENPEITLEANPDDLTEEKLEMLKASKINRLSIGVQSFFEEDLKLMNRAHNAEEALKSIKLAKQSFDNISIDLIYGIPGMSLERWKRNLEISLELDVPHISSYALTVEPNTALQKFIERGKIKPVDDEAAKHHFEILVETLTKNGFEHYEFSNFGKSGYFSQNNTAYWLGKSYLGIGPAAHSYDGNSRKWNISNNPLYIKSLEKGEIPQETEDLSVSDKYNEYVMTRLRTKFGVDIAEVFQKFGENYKAHFAELAKPLQKENLIQEKNGIFHITSKGKFLSDGIAADLFFLE</sequence>
<keyword evidence="2" id="KW-0949">S-adenosyl-L-methionine</keyword>
<accession>A0A1M7NCS2</accession>
<dbReference type="InterPro" id="IPR058240">
    <property type="entry name" value="rSAM_sf"/>
</dbReference>
<dbReference type="Proteomes" id="UP000190235">
    <property type="component" value="Chromosome I"/>
</dbReference>
<dbReference type="SFLD" id="SFLDF00562">
    <property type="entry name" value="HemN-like__clustered_with_heat"/>
    <property type="match status" value="1"/>
</dbReference>
<proteinExistence type="inferred from homology"/>
<dbReference type="GO" id="GO:0051539">
    <property type="term" value="F:4 iron, 4 sulfur cluster binding"/>
    <property type="evidence" value="ECO:0007669"/>
    <property type="project" value="UniProtKB-UniRule"/>
</dbReference>
<keyword evidence="2" id="KW-0408">Iron</keyword>
<keyword evidence="2" id="KW-0143">Chaperone</keyword>
<dbReference type="InterPro" id="IPR010723">
    <property type="entry name" value="HemN_C"/>
</dbReference>
<dbReference type="SFLD" id="SFLDG01065">
    <property type="entry name" value="anaerobic_coproporphyrinogen-I"/>
    <property type="match status" value="1"/>
</dbReference>
<comment type="function">
    <text evidence="2">Probably acts as a heme chaperone, transferring heme to an unknown acceptor. Binds one molecule of heme per monomer, possibly covalently. Binds 1 [4Fe-4S] cluster. The cluster is coordinated with 3 cysteines and an exchangeable S-adenosyl-L-methionine.</text>
</comment>
<dbReference type="InterPro" id="IPR007197">
    <property type="entry name" value="rSAM"/>
</dbReference>
<keyword evidence="2" id="KW-0349">Heme</keyword>
<dbReference type="AlphaFoldDB" id="A0A1M7NCS2"/>
<dbReference type="GO" id="GO:0004109">
    <property type="term" value="F:coproporphyrinogen oxidase activity"/>
    <property type="evidence" value="ECO:0007669"/>
    <property type="project" value="InterPro"/>
</dbReference>
<keyword evidence="2" id="KW-0963">Cytoplasm</keyword>
<dbReference type="CDD" id="cd01335">
    <property type="entry name" value="Radical_SAM"/>
    <property type="match status" value="1"/>
</dbReference>
<dbReference type="SUPFAM" id="SSF102114">
    <property type="entry name" value="Radical SAM enzymes"/>
    <property type="match status" value="1"/>
</dbReference>
<dbReference type="InterPro" id="IPR034505">
    <property type="entry name" value="Coproporphyrinogen-III_oxidase"/>
</dbReference>
<dbReference type="Pfam" id="PF06969">
    <property type="entry name" value="HemN_C"/>
    <property type="match status" value="1"/>
</dbReference>
<gene>
    <name evidence="4" type="ORF">SAMN05878281_3038</name>
</gene>
<dbReference type="PANTHER" id="PTHR13932">
    <property type="entry name" value="COPROPORPHYRINIGEN III OXIDASE"/>
    <property type="match status" value="1"/>
</dbReference>
<keyword evidence="2" id="KW-0479">Metal-binding</keyword>
<dbReference type="NCBIfam" id="TIGR00539">
    <property type="entry name" value="hemN_rel"/>
    <property type="match status" value="1"/>
</dbReference>
<dbReference type="GO" id="GO:0005737">
    <property type="term" value="C:cytoplasm"/>
    <property type="evidence" value="ECO:0007669"/>
    <property type="project" value="UniProtKB-SubCell"/>
</dbReference>
<name>A0A1M7NCS2_9FLAO</name>
<keyword evidence="2" id="KW-0411">Iron-sulfur</keyword>
<dbReference type="PROSITE" id="PS51918">
    <property type="entry name" value="RADICAL_SAM"/>
    <property type="match status" value="1"/>
</dbReference>
<evidence type="ECO:0000313" key="5">
    <source>
        <dbReference type="Proteomes" id="UP000190235"/>
    </source>
</evidence>
<comment type="subcellular location">
    <subcellularLocation>
        <location evidence="2">Cytoplasm</location>
    </subcellularLocation>
</comment>
<dbReference type="Pfam" id="PF04055">
    <property type="entry name" value="Radical_SAM"/>
    <property type="match status" value="1"/>
</dbReference>
<comment type="similarity">
    <text evidence="1">Belongs to the anaerobic coproporphyrinogen-III oxidase family. HemW subfamily.</text>
</comment>
<protein>
    <recommendedName>
        <fullName evidence="2">Heme chaperone HemW</fullName>
    </recommendedName>
</protein>
<dbReference type="InterPro" id="IPR023404">
    <property type="entry name" value="rSAM_horseshoe"/>
</dbReference>
<dbReference type="GO" id="GO:0046872">
    <property type="term" value="F:metal ion binding"/>
    <property type="evidence" value="ECO:0007669"/>
    <property type="project" value="UniProtKB-UniRule"/>
</dbReference>
<dbReference type="SFLD" id="SFLDS00029">
    <property type="entry name" value="Radical_SAM"/>
    <property type="match status" value="1"/>
</dbReference>
<dbReference type="GO" id="GO:0006779">
    <property type="term" value="P:porphyrin-containing compound biosynthetic process"/>
    <property type="evidence" value="ECO:0007669"/>
    <property type="project" value="InterPro"/>
</dbReference>
<dbReference type="SFLD" id="SFLDF00288">
    <property type="entry name" value="HemN-like__clustered_with_nucl"/>
    <property type="match status" value="1"/>
</dbReference>
<dbReference type="SFLD" id="SFLDG01082">
    <property type="entry name" value="B12-binding_domain_containing"/>
    <property type="match status" value="1"/>
</dbReference>
<evidence type="ECO:0000256" key="2">
    <source>
        <dbReference type="RuleBase" id="RU364116"/>
    </source>
</evidence>
<evidence type="ECO:0000313" key="4">
    <source>
        <dbReference type="EMBL" id="SHN01464.1"/>
    </source>
</evidence>
<dbReference type="Gene3D" id="3.80.30.20">
    <property type="entry name" value="tm_1862 like domain"/>
    <property type="match status" value="1"/>
</dbReference>
<evidence type="ECO:0000259" key="3">
    <source>
        <dbReference type="PROSITE" id="PS51918"/>
    </source>
</evidence>
<feature type="domain" description="Radical SAM core" evidence="3">
    <location>
        <begin position="36"/>
        <end position="270"/>
    </location>
</feature>
<dbReference type="STRING" id="143223.SAMN05878281_3038"/>
<dbReference type="SMART" id="SM00729">
    <property type="entry name" value="Elp3"/>
    <property type="match status" value="1"/>
</dbReference>
<dbReference type="EMBL" id="LT670848">
    <property type="protein sequence ID" value="SHN01464.1"/>
    <property type="molecule type" value="Genomic_DNA"/>
</dbReference>
<keyword evidence="5" id="KW-1185">Reference proteome</keyword>
<dbReference type="InterPro" id="IPR006638">
    <property type="entry name" value="Elp3/MiaA/NifB-like_rSAM"/>
</dbReference>
<organism evidence="4 5">
    <name type="scientific">Salegentibacter salegens</name>
    <dbReference type="NCBI Taxonomy" id="143223"/>
    <lineage>
        <taxon>Bacteria</taxon>
        <taxon>Pseudomonadati</taxon>
        <taxon>Bacteroidota</taxon>
        <taxon>Flavobacteriia</taxon>
        <taxon>Flavobacteriales</taxon>
        <taxon>Flavobacteriaceae</taxon>
        <taxon>Salegentibacter</taxon>
    </lineage>
</organism>
<dbReference type="RefSeq" id="WP_231919748.1">
    <property type="nucleotide sequence ID" value="NZ_LT670848.1"/>
</dbReference>
<dbReference type="InterPro" id="IPR004559">
    <property type="entry name" value="HemW-like"/>
</dbReference>